<organism evidence="5 6">
    <name type="scientific">Actinomadura namibiensis</name>
    <dbReference type="NCBI Taxonomy" id="182080"/>
    <lineage>
        <taxon>Bacteria</taxon>
        <taxon>Bacillati</taxon>
        <taxon>Actinomycetota</taxon>
        <taxon>Actinomycetes</taxon>
        <taxon>Streptosporangiales</taxon>
        <taxon>Thermomonosporaceae</taxon>
        <taxon>Actinomadura</taxon>
    </lineage>
</organism>
<dbReference type="InterPro" id="IPR055066">
    <property type="entry name" value="AASDHPPT_N"/>
</dbReference>
<dbReference type="InterPro" id="IPR050559">
    <property type="entry name" value="P-Pant_transferase_sf"/>
</dbReference>
<dbReference type="PANTHER" id="PTHR12215">
    <property type="entry name" value="PHOSPHOPANTETHEINE TRANSFERASE"/>
    <property type="match status" value="1"/>
</dbReference>
<dbReference type="GO" id="GO:0019878">
    <property type="term" value="P:lysine biosynthetic process via aminoadipic acid"/>
    <property type="evidence" value="ECO:0007669"/>
    <property type="project" value="TreeGrafter"/>
</dbReference>
<dbReference type="SUPFAM" id="SSF56214">
    <property type="entry name" value="4'-phosphopantetheinyl transferase"/>
    <property type="match status" value="2"/>
</dbReference>
<feature type="domain" description="4'-phosphopantetheinyl transferase" evidence="3">
    <location>
        <begin position="106"/>
        <end position="181"/>
    </location>
</feature>
<accession>A0A7W3QL63</accession>
<gene>
    <name evidence="5" type="ORF">HNR61_002821</name>
</gene>
<dbReference type="InterPro" id="IPR037143">
    <property type="entry name" value="4-PPantetheinyl_Trfase_dom_sf"/>
</dbReference>
<feature type="domain" description="4'-phosphopantetheinyl transferase N-terminal" evidence="4">
    <location>
        <begin position="11"/>
        <end position="102"/>
    </location>
</feature>
<evidence type="ECO:0000256" key="1">
    <source>
        <dbReference type="ARBA" id="ARBA00010990"/>
    </source>
</evidence>
<protein>
    <submittedName>
        <fullName evidence="5">4'-phosphopantetheinyl transferase</fullName>
        <ecNumber evidence="5">2.7.8.-</ecNumber>
    </submittedName>
</protein>
<dbReference type="EMBL" id="JACJIA010000003">
    <property type="protein sequence ID" value="MBA8951190.1"/>
    <property type="molecule type" value="Genomic_DNA"/>
</dbReference>
<dbReference type="Proteomes" id="UP000572680">
    <property type="component" value="Unassembled WGS sequence"/>
</dbReference>
<reference evidence="5 6" key="1">
    <citation type="submission" date="2020-08" db="EMBL/GenBank/DDBJ databases">
        <title>Genomic Encyclopedia of Type Strains, Phase IV (KMG-IV): sequencing the most valuable type-strain genomes for metagenomic binning, comparative biology and taxonomic classification.</title>
        <authorList>
            <person name="Goeker M."/>
        </authorList>
    </citation>
    <scope>NUCLEOTIDE SEQUENCE [LARGE SCALE GENOMIC DNA]</scope>
    <source>
        <strain evidence="5 6">DSM 44197</strain>
    </source>
</reference>
<dbReference type="Gene3D" id="3.90.470.20">
    <property type="entry name" value="4'-phosphopantetheinyl transferase domain"/>
    <property type="match status" value="1"/>
</dbReference>
<dbReference type="GO" id="GO:0000287">
    <property type="term" value="F:magnesium ion binding"/>
    <property type="evidence" value="ECO:0007669"/>
    <property type="project" value="InterPro"/>
</dbReference>
<evidence type="ECO:0000259" key="3">
    <source>
        <dbReference type="Pfam" id="PF01648"/>
    </source>
</evidence>
<sequence length="223" mass="24550">MEPVTVWWAFRSSATPALLSLLNPTERARHARYLREEDRARFLMGVVTTRLALAELLGTAPEHVPLTRTCPDCDEPHGPPRLPDGPHLSVSHSGDLVAVAISPHGPLGVDVEQSTRRLGLDVTPHVLSEDEHAPTEQALLTYWVRKEALLKATGDGLRVPMTDLHVSPPDAPPRLLAWKKRPDLPSRFTLRTLTPDDTHPAALALLDHPGTAPLRERPTTDLL</sequence>
<dbReference type="InterPro" id="IPR008278">
    <property type="entry name" value="4-PPantetheinyl_Trfase_dom"/>
</dbReference>
<proteinExistence type="inferred from homology"/>
<evidence type="ECO:0000256" key="2">
    <source>
        <dbReference type="ARBA" id="ARBA00022679"/>
    </source>
</evidence>
<comment type="caution">
    <text evidence="5">The sequence shown here is derived from an EMBL/GenBank/DDBJ whole genome shotgun (WGS) entry which is preliminary data.</text>
</comment>
<keyword evidence="2 5" id="KW-0808">Transferase</keyword>
<comment type="similarity">
    <text evidence="1">Belongs to the P-Pant transferase superfamily. Gsp/Sfp/HetI/AcpT family.</text>
</comment>
<dbReference type="GO" id="GO:0005829">
    <property type="term" value="C:cytosol"/>
    <property type="evidence" value="ECO:0007669"/>
    <property type="project" value="TreeGrafter"/>
</dbReference>
<evidence type="ECO:0000259" key="4">
    <source>
        <dbReference type="Pfam" id="PF22624"/>
    </source>
</evidence>
<dbReference type="GO" id="GO:0008897">
    <property type="term" value="F:holo-[acyl-carrier-protein] synthase activity"/>
    <property type="evidence" value="ECO:0007669"/>
    <property type="project" value="InterPro"/>
</dbReference>
<dbReference type="Pfam" id="PF01648">
    <property type="entry name" value="ACPS"/>
    <property type="match status" value="1"/>
</dbReference>
<dbReference type="AlphaFoldDB" id="A0A7W3QL63"/>
<evidence type="ECO:0000313" key="5">
    <source>
        <dbReference type="EMBL" id="MBA8951190.1"/>
    </source>
</evidence>
<dbReference type="EC" id="2.7.8.-" evidence="5"/>
<dbReference type="PANTHER" id="PTHR12215:SF10">
    <property type="entry name" value="L-AMINOADIPATE-SEMIALDEHYDE DEHYDROGENASE-PHOSPHOPANTETHEINYL TRANSFERASE"/>
    <property type="match status" value="1"/>
</dbReference>
<name>A0A7W3QL63_ACTNM</name>
<dbReference type="Pfam" id="PF22624">
    <property type="entry name" value="AASDHPPT_N"/>
    <property type="match status" value="1"/>
</dbReference>
<dbReference type="RefSeq" id="WP_182843554.1">
    <property type="nucleotide sequence ID" value="NZ_BAAALP010000009.1"/>
</dbReference>
<keyword evidence="6" id="KW-1185">Reference proteome</keyword>
<evidence type="ECO:0000313" key="6">
    <source>
        <dbReference type="Proteomes" id="UP000572680"/>
    </source>
</evidence>